<protein>
    <submittedName>
        <fullName evidence="1">Acid-activated periplasmic chaperone HdeA</fullName>
    </submittedName>
</protein>
<dbReference type="Proteomes" id="UP001622950">
    <property type="component" value="Unassembled WGS sequence"/>
</dbReference>
<gene>
    <name evidence="1" type="primary">hdeA</name>
    <name evidence="1" type="ORF">ACJEBM_11350</name>
</gene>
<sequence>MKAKQLFVATLAIFVSSAALAAKPPTQSVDKWTCGDFVELDETYQPNAYFLAEGFTKSGTPVGAVLDVDATETVVPKIVAACKEDPKSSFVGAVKKSHAK</sequence>
<organism evidence="1 2">
    <name type="scientific">Pseudomonas neuropathica</name>
    <dbReference type="NCBI Taxonomy" id="2730425"/>
    <lineage>
        <taxon>Bacteria</taxon>
        <taxon>Pseudomonadati</taxon>
        <taxon>Pseudomonadota</taxon>
        <taxon>Gammaproteobacteria</taxon>
        <taxon>Pseudomonadales</taxon>
        <taxon>Pseudomonadaceae</taxon>
        <taxon>Pseudomonas</taxon>
    </lineage>
</organism>
<dbReference type="EMBL" id="JBJHQE010000016">
    <property type="protein sequence ID" value="MFK9081268.1"/>
    <property type="molecule type" value="Genomic_DNA"/>
</dbReference>
<keyword evidence="2" id="KW-1185">Reference proteome</keyword>
<comment type="caution">
    <text evidence="1">The sequence shown here is derived from an EMBL/GenBank/DDBJ whole genome shotgun (WGS) entry which is preliminary data.</text>
</comment>
<name>A0ACC7MT84_9PSED</name>
<evidence type="ECO:0000313" key="2">
    <source>
        <dbReference type="Proteomes" id="UP001622950"/>
    </source>
</evidence>
<accession>A0ACC7MT84</accession>
<proteinExistence type="predicted"/>
<evidence type="ECO:0000313" key="1">
    <source>
        <dbReference type="EMBL" id="MFK9081268.1"/>
    </source>
</evidence>
<reference evidence="1" key="1">
    <citation type="submission" date="2024-11" db="EMBL/GenBank/DDBJ databases">
        <authorList>
            <person name="Lucas J.A."/>
        </authorList>
    </citation>
    <scope>NUCLEOTIDE SEQUENCE</scope>
    <source>
        <strain evidence="1">Z 8.8</strain>
    </source>
</reference>